<proteinExistence type="predicted"/>
<dbReference type="EMBL" id="BLXT01005873">
    <property type="protein sequence ID" value="GFO26821.1"/>
    <property type="molecule type" value="Genomic_DNA"/>
</dbReference>
<organism evidence="1 2">
    <name type="scientific">Plakobranchus ocellatus</name>
    <dbReference type="NCBI Taxonomy" id="259542"/>
    <lineage>
        <taxon>Eukaryota</taxon>
        <taxon>Metazoa</taxon>
        <taxon>Spiralia</taxon>
        <taxon>Lophotrochozoa</taxon>
        <taxon>Mollusca</taxon>
        <taxon>Gastropoda</taxon>
        <taxon>Heterobranchia</taxon>
        <taxon>Euthyneura</taxon>
        <taxon>Panpulmonata</taxon>
        <taxon>Sacoglossa</taxon>
        <taxon>Placobranchoidea</taxon>
        <taxon>Plakobranchidae</taxon>
        <taxon>Plakobranchus</taxon>
    </lineage>
</organism>
<name>A0AAV4C643_9GAST</name>
<protein>
    <submittedName>
        <fullName evidence="1">Uncharacterized protein</fullName>
    </submittedName>
</protein>
<dbReference type="Proteomes" id="UP000735302">
    <property type="component" value="Unassembled WGS sequence"/>
</dbReference>
<keyword evidence="2" id="KW-1185">Reference proteome</keyword>
<gene>
    <name evidence="1" type="ORF">PoB_005332600</name>
</gene>
<dbReference type="AlphaFoldDB" id="A0AAV4C643"/>
<reference evidence="1 2" key="1">
    <citation type="journal article" date="2021" name="Elife">
        <title>Chloroplast acquisition without the gene transfer in kleptoplastic sea slugs, Plakobranchus ocellatus.</title>
        <authorList>
            <person name="Maeda T."/>
            <person name="Takahashi S."/>
            <person name="Yoshida T."/>
            <person name="Shimamura S."/>
            <person name="Takaki Y."/>
            <person name="Nagai Y."/>
            <person name="Toyoda A."/>
            <person name="Suzuki Y."/>
            <person name="Arimoto A."/>
            <person name="Ishii H."/>
            <person name="Satoh N."/>
            <person name="Nishiyama T."/>
            <person name="Hasebe M."/>
            <person name="Maruyama T."/>
            <person name="Minagawa J."/>
            <person name="Obokata J."/>
            <person name="Shigenobu S."/>
        </authorList>
    </citation>
    <scope>NUCLEOTIDE SEQUENCE [LARGE SCALE GENOMIC DNA]</scope>
</reference>
<evidence type="ECO:0000313" key="1">
    <source>
        <dbReference type="EMBL" id="GFO26821.1"/>
    </source>
</evidence>
<comment type="caution">
    <text evidence="1">The sequence shown here is derived from an EMBL/GenBank/DDBJ whole genome shotgun (WGS) entry which is preliminary data.</text>
</comment>
<accession>A0AAV4C643</accession>
<evidence type="ECO:0000313" key="2">
    <source>
        <dbReference type="Proteomes" id="UP000735302"/>
    </source>
</evidence>
<sequence length="122" mass="13804">MLFIFYVQFQLHGHHRFVVDGNLSIPLRPCYDLLVPESRFPKSKKGPRQASIGFVGEGGVARTCTRNVRADWLAIAPPKPREKQGFEVKDFVTGYEFSPPYSTSAYQRRVKDGTALSDVSRL</sequence>